<evidence type="ECO:0000313" key="2">
    <source>
        <dbReference type="EMBL" id="SUZ73074.1"/>
    </source>
</evidence>
<keyword evidence="1" id="KW-0472">Membrane</keyword>
<dbReference type="InterPro" id="IPR032820">
    <property type="entry name" value="ATPase_put"/>
</dbReference>
<name>A0A381Q2E3_9ZZZZ</name>
<dbReference type="Pfam" id="PF09527">
    <property type="entry name" value="ATPase_gene1"/>
    <property type="match status" value="1"/>
</dbReference>
<feature type="transmembrane region" description="Helical" evidence="1">
    <location>
        <begin position="44"/>
        <end position="62"/>
    </location>
</feature>
<proteinExistence type="predicted"/>
<keyword evidence="1" id="KW-1133">Transmembrane helix</keyword>
<sequence>MKQLHKAGPKWVMYSSMGLELGLSVVVGFLIGSWIDEWLATDPWFLLIFGIAGIIAGYRSIFRLVKRVQADAEPEKDN</sequence>
<dbReference type="EMBL" id="UINC01001167">
    <property type="protein sequence ID" value="SUZ73074.1"/>
    <property type="molecule type" value="Genomic_DNA"/>
</dbReference>
<accession>A0A381Q2E3</accession>
<reference evidence="2" key="1">
    <citation type="submission" date="2018-05" db="EMBL/GenBank/DDBJ databases">
        <authorList>
            <person name="Lanie J.A."/>
            <person name="Ng W.-L."/>
            <person name="Kazmierczak K.M."/>
            <person name="Andrzejewski T.M."/>
            <person name="Davidsen T.M."/>
            <person name="Wayne K.J."/>
            <person name="Tettelin H."/>
            <person name="Glass J.I."/>
            <person name="Rusch D."/>
            <person name="Podicherti R."/>
            <person name="Tsui H.-C.T."/>
            <person name="Winkler M.E."/>
        </authorList>
    </citation>
    <scope>NUCLEOTIDE SEQUENCE</scope>
</reference>
<dbReference type="AlphaFoldDB" id="A0A381Q2E3"/>
<evidence type="ECO:0000256" key="1">
    <source>
        <dbReference type="SAM" id="Phobius"/>
    </source>
</evidence>
<gene>
    <name evidence="2" type="ORF">METZ01_LOCUS25928</name>
</gene>
<organism evidence="2">
    <name type="scientific">marine metagenome</name>
    <dbReference type="NCBI Taxonomy" id="408172"/>
    <lineage>
        <taxon>unclassified sequences</taxon>
        <taxon>metagenomes</taxon>
        <taxon>ecological metagenomes</taxon>
    </lineage>
</organism>
<feature type="transmembrane region" description="Helical" evidence="1">
    <location>
        <begin position="12"/>
        <end position="32"/>
    </location>
</feature>
<protein>
    <recommendedName>
        <fullName evidence="3">ATP synthase protein I</fullName>
    </recommendedName>
</protein>
<keyword evidence="1" id="KW-0812">Transmembrane</keyword>
<evidence type="ECO:0008006" key="3">
    <source>
        <dbReference type="Google" id="ProtNLM"/>
    </source>
</evidence>